<sequence length="440" mass="49079">MSNISIIIQREFNERVRKKSFIITTLLMPLLMVALMAAPALIMQFSRGDEKRIAVIDESGLVAPRLESDEELRFEPTDLTTEEARRTLTDRFGVLRIGGDILENPSDVKLYANSSSSLSVESSITDQIERILEAEKLKRYNIDNLQQILDEVKTTVTLQTFRNDKSQEEETHAQSSTVATVTGYVLGFILYMFLLIYGQMVMQSVIEEKNNRVLEVMVSSVRPFDLMMGKILGIASVAVVQVAIWGVLICGIGAAVMPHLMPSDVMASAQAMQQGMPDAAAASGMDPEMLQAVAAITDLGYIVRIFVCLLLFVFGGYLFYSAMFAAVGSAVDNVQDASQLQTPITLPIILALLMMFAVIRDPNSQMAFWFSVIPFTSPIVMIVRIPYDIPLWEIALSLAVLYASFVGMVWFAAKIYRVGIFMYGKKPTLGELFKWVRYKY</sequence>
<dbReference type="PANTHER" id="PTHR43471:SF3">
    <property type="entry name" value="ABC TRANSPORTER PERMEASE PROTEIN NATB"/>
    <property type="match status" value="1"/>
</dbReference>
<dbReference type="GO" id="GO:0016020">
    <property type="term" value="C:membrane"/>
    <property type="evidence" value="ECO:0007669"/>
    <property type="project" value="UniProtKB-SubCell"/>
</dbReference>
<proteinExistence type="predicted"/>
<dbReference type="SUPFAM" id="SSF53850">
    <property type="entry name" value="Periplasmic binding protein-like II"/>
    <property type="match status" value="1"/>
</dbReference>
<dbReference type="EMBL" id="AP019736">
    <property type="protein sequence ID" value="BBL06523.1"/>
    <property type="molecule type" value="Genomic_DNA"/>
</dbReference>
<dbReference type="AlphaFoldDB" id="A0A4Y1WZN0"/>
<name>A0A4Y1WZN0_9BACT</name>
<feature type="transmembrane region" description="Helical" evidence="5">
    <location>
        <begin position="20"/>
        <end position="42"/>
    </location>
</feature>
<comment type="subcellular location">
    <subcellularLocation>
        <location evidence="1">Membrane</location>
        <topology evidence="1">Multi-pass membrane protein</topology>
    </subcellularLocation>
</comment>
<organism evidence="7 8">
    <name type="scientific">Alistipes dispar</name>
    <dbReference type="NCBI Taxonomy" id="2585119"/>
    <lineage>
        <taxon>Bacteria</taxon>
        <taxon>Pseudomonadati</taxon>
        <taxon>Bacteroidota</taxon>
        <taxon>Bacteroidia</taxon>
        <taxon>Bacteroidales</taxon>
        <taxon>Rikenellaceae</taxon>
        <taxon>Alistipes</taxon>
    </lineage>
</organism>
<evidence type="ECO:0000256" key="2">
    <source>
        <dbReference type="ARBA" id="ARBA00022692"/>
    </source>
</evidence>
<evidence type="ECO:0000256" key="4">
    <source>
        <dbReference type="ARBA" id="ARBA00023136"/>
    </source>
</evidence>
<dbReference type="Gene3D" id="3.40.190.10">
    <property type="entry name" value="Periplasmic binding protein-like II"/>
    <property type="match status" value="1"/>
</dbReference>
<evidence type="ECO:0000259" key="6">
    <source>
        <dbReference type="Pfam" id="PF12698"/>
    </source>
</evidence>
<dbReference type="PANTHER" id="PTHR43471">
    <property type="entry name" value="ABC TRANSPORTER PERMEASE"/>
    <property type="match status" value="1"/>
</dbReference>
<dbReference type="Pfam" id="PF12698">
    <property type="entry name" value="ABC2_membrane_3"/>
    <property type="match status" value="1"/>
</dbReference>
<evidence type="ECO:0000256" key="3">
    <source>
        <dbReference type="ARBA" id="ARBA00022989"/>
    </source>
</evidence>
<dbReference type="RefSeq" id="WP_141428336.1">
    <property type="nucleotide sequence ID" value="NZ_AP019736.1"/>
</dbReference>
<feature type="transmembrane region" description="Helical" evidence="5">
    <location>
        <begin position="299"/>
        <end position="320"/>
    </location>
</feature>
<feature type="transmembrane region" description="Helical" evidence="5">
    <location>
        <begin position="226"/>
        <end position="256"/>
    </location>
</feature>
<feature type="transmembrane region" description="Helical" evidence="5">
    <location>
        <begin position="184"/>
        <end position="206"/>
    </location>
</feature>
<dbReference type="InterPro" id="IPR013525">
    <property type="entry name" value="ABC2_TM"/>
</dbReference>
<feature type="transmembrane region" description="Helical" evidence="5">
    <location>
        <begin position="366"/>
        <end position="385"/>
    </location>
</feature>
<keyword evidence="8" id="KW-1185">Reference proteome</keyword>
<dbReference type="Proteomes" id="UP000319374">
    <property type="component" value="Chromosome"/>
</dbReference>
<keyword evidence="2 5" id="KW-0812">Transmembrane</keyword>
<evidence type="ECO:0000256" key="1">
    <source>
        <dbReference type="ARBA" id="ARBA00004141"/>
    </source>
</evidence>
<accession>A0A4Y1WZN0</accession>
<reference evidence="8" key="1">
    <citation type="submission" date="2019-06" db="EMBL/GenBank/DDBJ databases">
        <title>Alistipes onderdonkii subsp. vulgaris subsp. nov., Alistipes dispar sp. nov. and Alistipes communis sp. nov., isolated from human faeces, and creation of Alistipes onderdonkii subsp. onderdonkii subsp. nov.</title>
        <authorList>
            <person name="Sakamoto M."/>
            <person name="Ikeyama N."/>
            <person name="Ogata Y."/>
            <person name="Suda W."/>
            <person name="Iino T."/>
            <person name="Hattori M."/>
            <person name="Ohkuma M."/>
        </authorList>
    </citation>
    <scope>NUCLEOTIDE SEQUENCE [LARGE SCALE GENOMIC DNA]</scope>
    <source>
        <strain evidence="8">5CPEGH6</strain>
    </source>
</reference>
<feature type="domain" description="ABC-2 type transporter transmembrane" evidence="6">
    <location>
        <begin position="19"/>
        <end position="413"/>
    </location>
</feature>
<feature type="transmembrane region" description="Helical" evidence="5">
    <location>
        <begin position="391"/>
        <end position="413"/>
    </location>
</feature>
<protein>
    <submittedName>
        <fullName evidence="7">ABC transporter permease</fullName>
    </submittedName>
</protein>
<dbReference type="GeneID" id="98673138"/>
<evidence type="ECO:0000256" key="5">
    <source>
        <dbReference type="SAM" id="Phobius"/>
    </source>
</evidence>
<feature type="transmembrane region" description="Helical" evidence="5">
    <location>
        <begin position="340"/>
        <end position="359"/>
    </location>
</feature>
<dbReference type="KEGG" id="ada:A5CPEGH6_11610"/>
<keyword evidence="4 5" id="KW-0472">Membrane</keyword>
<gene>
    <name evidence="7" type="ORF">A5CPEGH6_11610</name>
</gene>
<evidence type="ECO:0000313" key="8">
    <source>
        <dbReference type="Proteomes" id="UP000319374"/>
    </source>
</evidence>
<evidence type="ECO:0000313" key="7">
    <source>
        <dbReference type="EMBL" id="BBL06523.1"/>
    </source>
</evidence>
<keyword evidence="3 5" id="KW-1133">Transmembrane helix</keyword>
<dbReference type="OrthoDB" id="9768837at2"/>
<dbReference type="GO" id="GO:0140359">
    <property type="term" value="F:ABC-type transporter activity"/>
    <property type="evidence" value="ECO:0007669"/>
    <property type="project" value="InterPro"/>
</dbReference>